<keyword evidence="3" id="KW-1185">Reference proteome</keyword>
<comment type="caution">
    <text evidence="2">The sequence shown here is derived from an EMBL/GenBank/DDBJ whole genome shotgun (WGS) entry which is preliminary data.</text>
</comment>
<evidence type="ECO:0000313" key="3">
    <source>
        <dbReference type="Proteomes" id="UP000602395"/>
    </source>
</evidence>
<name>A0ABR7WGR1_9ACTN</name>
<dbReference type="Proteomes" id="UP000602395">
    <property type="component" value="Unassembled WGS sequence"/>
</dbReference>
<sequence>MPRTTGGPSNGADDETPVVVDPDTVTDTVAQLLVEVDSVRQAAGETFDLAALARQTELLERAHDVLTTALEDVDPR</sequence>
<dbReference type="EMBL" id="JACWMS010000005">
    <property type="protein sequence ID" value="MBD1321965.1"/>
    <property type="molecule type" value="Genomic_DNA"/>
</dbReference>
<evidence type="ECO:0000256" key="1">
    <source>
        <dbReference type="SAM" id="MobiDB-lite"/>
    </source>
</evidence>
<gene>
    <name evidence="2" type="ORF">IDF66_20510</name>
</gene>
<feature type="region of interest" description="Disordered" evidence="1">
    <location>
        <begin position="1"/>
        <end position="21"/>
    </location>
</feature>
<evidence type="ECO:0000313" key="2">
    <source>
        <dbReference type="EMBL" id="MBD1321965.1"/>
    </source>
</evidence>
<reference evidence="2 3" key="1">
    <citation type="submission" date="2020-09" db="EMBL/GenBank/DDBJ databases">
        <title>Novel species in genus Gordonia.</title>
        <authorList>
            <person name="Zhang G."/>
        </authorList>
    </citation>
    <scope>NUCLEOTIDE SEQUENCE [LARGE SCALE GENOMIC DNA]</scope>
    <source>
        <strain evidence="2 3">ON-33</strain>
    </source>
</reference>
<accession>A0ABR7WGR1</accession>
<protein>
    <submittedName>
        <fullName evidence="2">Uncharacterized protein</fullName>
    </submittedName>
</protein>
<organism evidence="2 3">
    <name type="scientific">Gordonia hankookensis</name>
    <dbReference type="NCBI Taxonomy" id="589403"/>
    <lineage>
        <taxon>Bacteria</taxon>
        <taxon>Bacillati</taxon>
        <taxon>Actinomycetota</taxon>
        <taxon>Actinomycetes</taxon>
        <taxon>Mycobacteriales</taxon>
        <taxon>Gordoniaceae</taxon>
        <taxon>Gordonia</taxon>
    </lineage>
</organism>
<proteinExistence type="predicted"/>